<keyword evidence="2" id="KW-0378">Hydrolase</keyword>
<evidence type="ECO:0000313" key="3">
    <source>
        <dbReference type="Proteomes" id="UP001165366"/>
    </source>
</evidence>
<dbReference type="InterPro" id="IPR015797">
    <property type="entry name" value="NUDIX_hydrolase-like_dom_sf"/>
</dbReference>
<dbReference type="RefSeq" id="WP_237852062.1">
    <property type="nucleotide sequence ID" value="NZ_JAKLWS010000001.1"/>
</dbReference>
<organism evidence="2 3">
    <name type="scientific">Rhodohalobacter sulfatireducens</name>
    <dbReference type="NCBI Taxonomy" id="2911366"/>
    <lineage>
        <taxon>Bacteria</taxon>
        <taxon>Pseudomonadati</taxon>
        <taxon>Balneolota</taxon>
        <taxon>Balneolia</taxon>
        <taxon>Balneolales</taxon>
        <taxon>Balneolaceae</taxon>
        <taxon>Rhodohalobacter</taxon>
    </lineage>
</organism>
<dbReference type="InterPro" id="IPR036390">
    <property type="entry name" value="WH_DNA-bd_sf"/>
</dbReference>
<reference evidence="2" key="2">
    <citation type="submission" date="2024-05" db="EMBL/GenBank/DDBJ databases">
        <title>Rhodohalobacter halophilus gen. nov., sp. nov., a moderately halophilic member of the family Balneolaceae.</title>
        <authorList>
            <person name="Xia J."/>
        </authorList>
    </citation>
    <scope>NUCLEOTIDE SEQUENCE</scope>
    <source>
        <strain evidence="2">WB101</strain>
    </source>
</reference>
<dbReference type="SUPFAM" id="SSF46785">
    <property type="entry name" value="Winged helix' DNA-binding domain"/>
    <property type="match status" value="1"/>
</dbReference>
<evidence type="ECO:0000259" key="1">
    <source>
        <dbReference type="PROSITE" id="PS51462"/>
    </source>
</evidence>
<accession>A0ABS9K8N5</accession>
<gene>
    <name evidence="2" type="ORF">L6773_01480</name>
</gene>
<dbReference type="Pfam" id="PF00293">
    <property type="entry name" value="NUDIX"/>
    <property type="match status" value="1"/>
</dbReference>
<dbReference type="EMBL" id="JAKLWS010000001">
    <property type="protein sequence ID" value="MCG2587218.1"/>
    <property type="molecule type" value="Genomic_DNA"/>
</dbReference>
<dbReference type="CDD" id="cd18873">
    <property type="entry name" value="NUDIX_NadM_like"/>
    <property type="match status" value="1"/>
</dbReference>
<dbReference type="PANTHER" id="PTHR43736">
    <property type="entry name" value="ADP-RIBOSE PYROPHOSPHATASE"/>
    <property type="match status" value="1"/>
</dbReference>
<dbReference type="InterPro" id="IPR054105">
    <property type="entry name" value="WHD_NrtR"/>
</dbReference>
<dbReference type="SUPFAM" id="SSF55811">
    <property type="entry name" value="Nudix"/>
    <property type="match status" value="1"/>
</dbReference>
<dbReference type="InterPro" id="IPR036388">
    <property type="entry name" value="WH-like_DNA-bd_sf"/>
</dbReference>
<name>A0ABS9K8N5_9BACT</name>
<dbReference type="Proteomes" id="UP001165366">
    <property type="component" value="Unassembled WGS sequence"/>
</dbReference>
<comment type="caution">
    <text evidence="2">The sequence shown here is derived from an EMBL/GenBank/DDBJ whole genome shotgun (WGS) entry which is preliminary data.</text>
</comment>
<dbReference type="PANTHER" id="PTHR43736:SF4">
    <property type="entry name" value="SLR1690 PROTEIN"/>
    <property type="match status" value="1"/>
</dbReference>
<proteinExistence type="predicted"/>
<dbReference type="PROSITE" id="PS51462">
    <property type="entry name" value="NUDIX"/>
    <property type="match status" value="1"/>
</dbReference>
<dbReference type="Gene3D" id="1.10.10.10">
    <property type="entry name" value="Winged helix-like DNA-binding domain superfamily/Winged helix DNA-binding domain"/>
    <property type="match status" value="1"/>
</dbReference>
<dbReference type="Gene3D" id="3.90.79.10">
    <property type="entry name" value="Nucleoside Triphosphate Pyrophosphohydrolase"/>
    <property type="match status" value="1"/>
</dbReference>
<protein>
    <submittedName>
        <fullName evidence="2">NUDIX hydrolase</fullName>
    </submittedName>
</protein>
<reference evidence="2" key="1">
    <citation type="submission" date="2022-01" db="EMBL/GenBank/DDBJ databases">
        <authorList>
            <person name="Wang Y."/>
        </authorList>
    </citation>
    <scope>NUCLEOTIDE SEQUENCE</scope>
    <source>
        <strain evidence="2">WB101</strain>
    </source>
</reference>
<dbReference type="Pfam" id="PF21906">
    <property type="entry name" value="WHD_NrtR"/>
    <property type="match status" value="1"/>
</dbReference>
<feature type="domain" description="Nudix hydrolase" evidence="1">
    <location>
        <begin position="13"/>
        <end position="143"/>
    </location>
</feature>
<dbReference type="InterPro" id="IPR000086">
    <property type="entry name" value="NUDIX_hydrolase_dom"/>
</dbReference>
<dbReference type="GO" id="GO:0016787">
    <property type="term" value="F:hydrolase activity"/>
    <property type="evidence" value="ECO:0007669"/>
    <property type="project" value="UniProtKB-KW"/>
</dbReference>
<evidence type="ECO:0000313" key="2">
    <source>
        <dbReference type="EMBL" id="MCG2587218.1"/>
    </source>
</evidence>
<sequence>MLPNQYENIDRFPVALDTIIFGFDRQNLKLLLIKRDFEPEKGNWSLMGGFLEADESLDEAASRILTKLTGLKNIYLEQLYGFGEIDRDPVERTISIAYYSLINIHDHNKELVEKYSARWFPIDDLPDLIFDHHKMVEAAKGRLRHKAATQPVGFELLPEKFTLPELQQLYESIYETDLDKRNFRRRILSMNVLEKTDEKQKKFSKKGAYLYRFDSKKFEKQKAEENGAGLSFKPPKV</sequence>
<keyword evidence="3" id="KW-1185">Reference proteome</keyword>